<organism evidence="2">
    <name type="scientific">Brachypodium distachyon</name>
    <name type="common">Purple false brome</name>
    <name type="synonym">Trachynia distachya</name>
    <dbReference type="NCBI Taxonomy" id="15368"/>
    <lineage>
        <taxon>Eukaryota</taxon>
        <taxon>Viridiplantae</taxon>
        <taxon>Streptophyta</taxon>
        <taxon>Embryophyta</taxon>
        <taxon>Tracheophyta</taxon>
        <taxon>Spermatophyta</taxon>
        <taxon>Magnoliopsida</taxon>
        <taxon>Liliopsida</taxon>
        <taxon>Poales</taxon>
        <taxon>Poaceae</taxon>
        <taxon>BOP clade</taxon>
        <taxon>Pooideae</taxon>
        <taxon>Stipodae</taxon>
        <taxon>Brachypodieae</taxon>
        <taxon>Brachypodium</taxon>
    </lineage>
</organism>
<name>A0A2K2CSM8_BRADI</name>
<evidence type="ECO:0000313" key="3">
    <source>
        <dbReference type="EnsemblPlants" id="PNT65022"/>
    </source>
</evidence>
<dbReference type="EnsemblPlants" id="PNT65022">
    <property type="protein sequence ID" value="PNT65022"/>
    <property type="gene ID" value="BRADI_4g36327v3"/>
</dbReference>
<reference evidence="3" key="3">
    <citation type="submission" date="2018-08" db="UniProtKB">
        <authorList>
            <consortium name="EnsemblPlants"/>
        </authorList>
    </citation>
    <scope>IDENTIFICATION</scope>
    <source>
        <strain evidence="3">cv. Bd21</strain>
    </source>
</reference>
<accession>A0A2K2CSM8</accession>
<dbReference type="AlphaFoldDB" id="A0A2K2CSM8"/>
<keyword evidence="4" id="KW-1185">Reference proteome</keyword>
<reference evidence="2" key="2">
    <citation type="submission" date="2017-06" db="EMBL/GenBank/DDBJ databases">
        <title>WGS assembly of Brachypodium distachyon.</title>
        <authorList>
            <consortium name="The International Brachypodium Initiative"/>
            <person name="Lucas S."/>
            <person name="Harmon-Smith M."/>
            <person name="Lail K."/>
            <person name="Tice H."/>
            <person name="Grimwood J."/>
            <person name="Bruce D."/>
            <person name="Barry K."/>
            <person name="Shu S."/>
            <person name="Lindquist E."/>
            <person name="Wang M."/>
            <person name="Pitluck S."/>
            <person name="Vogel J.P."/>
            <person name="Garvin D.F."/>
            <person name="Mockler T.C."/>
            <person name="Schmutz J."/>
            <person name="Rokhsar D."/>
            <person name="Bevan M.W."/>
        </authorList>
    </citation>
    <scope>NUCLEOTIDE SEQUENCE</scope>
    <source>
        <strain evidence="2">Bd21</strain>
    </source>
</reference>
<dbReference type="EMBL" id="CM000883">
    <property type="protein sequence ID" value="PNT65022.1"/>
    <property type="molecule type" value="Genomic_DNA"/>
</dbReference>
<gene>
    <name evidence="2" type="ORF">BRADI_4g36327v3</name>
</gene>
<feature type="compositionally biased region" description="Low complexity" evidence="1">
    <location>
        <begin position="1"/>
        <end position="26"/>
    </location>
</feature>
<sequence length="209" mass="22401">MSRDPPSLSHFPLSLPPLTLHPHPALAGGGAPVLRRGRPSSLLFPLARSTSATAADDPNPDLVPECAPCRAPACPGPVPRRDPLRVAPSAASGRDRRLPPPPSADPSLVIADHARHTPLTPASHIPPREAVLDGVAETAAEEACKMGRAARRGNKLRSRATMEVFEPARCSGFGLQEDAFSTCILIAMYEISFFWIERFGVPWIAILDF</sequence>
<feature type="region of interest" description="Disordered" evidence="1">
    <location>
        <begin position="73"/>
        <end position="106"/>
    </location>
</feature>
<feature type="region of interest" description="Disordered" evidence="1">
    <location>
        <begin position="1"/>
        <end position="37"/>
    </location>
</feature>
<dbReference type="Proteomes" id="UP000008810">
    <property type="component" value="Chromosome 4"/>
</dbReference>
<proteinExistence type="predicted"/>
<evidence type="ECO:0000256" key="1">
    <source>
        <dbReference type="SAM" id="MobiDB-lite"/>
    </source>
</evidence>
<evidence type="ECO:0000313" key="4">
    <source>
        <dbReference type="Proteomes" id="UP000008810"/>
    </source>
</evidence>
<evidence type="ECO:0000313" key="2">
    <source>
        <dbReference type="EMBL" id="PNT65022.1"/>
    </source>
</evidence>
<protein>
    <submittedName>
        <fullName evidence="2 3">Uncharacterized protein</fullName>
    </submittedName>
</protein>
<dbReference type="InParanoid" id="A0A2K2CSM8"/>
<reference evidence="2 3" key="1">
    <citation type="journal article" date="2010" name="Nature">
        <title>Genome sequencing and analysis of the model grass Brachypodium distachyon.</title>
        <authorList>
            <consortium name="International Brachypodium Initiative"/>
        </authorList>
    </citation>
    <scope>NUCLEOTIDE SEQUENCE [LARGE SCALE GENOMIC DNA]</scope>
    <source>
        <strain evidence="2 3">Bd21</strain>
    </source>
</reference>
<dbReference type="Gramene" id="PNT65022">
    <property type="protein sequence ID" value="PNT65022"/>
    <property type="gene ID" value="BRADI_4g36327v3"/>
</dbReference>